<feature type="compositionally biased region" description="Polar residues" evidence="1">
    <location>
        <begin position="353"/>
        <end position="365"/>
    </location>
</feature>
<dbReference type="EMBL" id="JALLPJ020000960">
    <property type="protein sequence ID" value="KAL3778999.1"/>
    <property type="molecule type" value="Genomic_DNA"/>
</dbReference>
<name>A0ABD3NT47_9STRA</name>
<evidence type="ECO:0000313" key="2">
    <source>
        <dbReference type="EMBL" id="KAL3778999.1"/>
    </source>
</evidence>
<dbReference type="AlphaFoldDB" id="A0ABD3NT47"/>
<feature type="compositionally biased region" description="Basic residues" evidence="1">
    <location>
        <begin position="338"/>
        <end position="349"/>
    </location>
</feature>
<comment type="caution">
    <text evidence="2">The sequence shown here is derived from an EMBL/GenBank/DDBJ whole genome shotgun (WGS) entry which is preliminary data.</text>
</comment>
<feature type="region of interest" description="Disordered" evidence="1">
    <location>
        <begin position="325"/>
        <end position="366"/>
    </location>
</feature>
<evidence type="ECO:0000256" key="1">
    <source>
        <dbReference type="SAM" id="MobiDB-lite"/>
    </source>
</evidence>
<keyword evidence="3" id="KW-1185">Reference proteome</keyword>
<dbReference type="Proteomes" id="UP001530400">
    <property type="component" value="Unassembled WGS sequence"/>
</dbReference>
<organism evidence="2 3">
    <name type="scientific">Cyclotella atomus</name>
    <dbReference type="NCBI Taxonomy" id="382360"/>
    <lineage>
        <taxon>Eukaryota</taxon>
        <taxon>Sar</taxon>
        <taxon>Stramenopiles</taxon>
        <taxon>Ochrophyta</taxon>
        <taxon>Bacillariophyta</taxon>
        <taxon>Coscinodiscophyceae</taxon>
        <taxon>Thalassiosirophycidae</taxon>
        <taxon>Stephanodiscales</taxon>
        <taxon>Stephanodiscaceae</taxon>
        <taxon>Cyclotella</taxon>
    </lineage>
</organism>
<protein>
    <submittedName>
        <fullName evidence="2">Uncharacterized protein</fullName>
    </submittedName>
</protein>
<accession>A0ABD3NT47</accession>
<proteinExistence type="predicted"/>
<evidence type="ECO:0000313" key="3">
    <source>
        <dbReference type="Proteomes" id="UP001530400"/>
    </source>
</evidence>
<gene>
    <name evidence="2" type="ORF">ACHAWO_006233</name>
</gene>
<reference evidence="2 3" key="1">
    <citation type="submission" date="2024-10" db="EMBL/GenBank/DDBJ databases">
        <title>Updated reference genomes for cyclostephanoid diatoms.</title>
        <authorList>
            <person name="Roberts W.R."/>
            <person name="Alverson A.J."/>
        </authorList>
    </citation>
    <scope>NUCLEOTIDE SEQUENCE [LARGE SCALE GENOMIC DNA]</scope>
    <source>
        <strain evidence="2 3">AJA010-31</strain>
    </source>
</reference>
<sequence length="492" mass="57171">MKECHQLCLSTIIDVYNQMDSRIRVIENSRSMNKQDSHLIKTSPSHDQIEKKDGASRWSELSQCIDFHTKMAERVWIPTKYWLVNEPVGNLPKRFNVAWGERKDFHKEKEQVCQIMREIKHQLNDADAIPLACQLRKIEAFLSREALRLRERNEYVGIVICTQGEPTDERGRTGPETLLKIIVRLCTDNDVIVNFYNTLDTKYDCDVLDDFWSEALEVPLHNPWLTYGIGIHRLREACLGTDLMDDLDEMSLSLDELDDFCLEFFLGKYNDVPLSIDGFLSNLRNILRRAKLVWNPVKNRSTPWIDVDKLDYLFRKKALSGRTGKRESYCRVPPSPAAKKKALSMKTLHHSPPQASHQRVASENPNSKDIDAAIKRWSISRNGTDSVKLEQVLVDIPTLFPRSNNAVKDHEYFDKWKDFSEDAFNAEDEKTKKELLKRAARKAQRFFKGDQLPKDLTENQKTMFKSISCVLSKSMYREEKSIDLDNFSKTNF</sequence>